<comment type="caution">
    <text evidence="1">The sequence shown here is derived from an EMBL/GenBank/DDBJ whole genome shotgun (WGS) entry which is preliminary data.</text>
</comment>
<evidence type="ECO:0000313" key="2">
    <source>
        <dbReference type="Proteomes" id="UP000634780"/>
    </source>
</evidence>
<dbReference type="EMBL" id="JAEKOZ010000040">
    <property type="protein sequence ID" value="MBJ3812592.1"/>
    <property type="molecule type" value="Genomic_DNA"/>
</dbReference>
<protein>
    <submittedName>
        <fullName evidence="1">Uncharacterized protein</fullName>
    </submittedName>
</protein>
<organism evidence="1 2">
    <name type="scientific">Streptomyces flavofungini</name>
    <dbReference type="NCBI Taxonomy" id="68200"/>
    <lineage>
        <taxon>Bacteria</taxon>
        <taxon>Bacillati</taxon>
        <taxon>Actinomycetota</taxon>
        <taxon>Actinomycetes</taxon>
        <taxon>Kitasatosporales</taxon>
        <taxon>Streptomycetaceae</taxon>
        <taxon>Streptomyces</taxon>
    </lineage>
</organism>
<gene>
    <name evidence="1" type="ORF">JGB26_36880</name>
</gene>
<dbReference type="RefSeq" id="WP_190120257.1">
    <property type="nucleotide sequence ID" value="NZ_BMVR01000022.1"/>
</dbReference>
<keyword evidence="2" id="KW-1185">Reference proteome</keyword>
<accession>A0ABS0XHA1</accession>
<name>A0ABS0XHA1_9ACTN</name>
<sequence>MTGVDCDSQLEITCDHALIRLRGHAFSHSQPLLDVARDVLAGRLHLEDNGDSTP</sequence>
<dbReference type="Proteomes" id="UP000634780">
    <property type="component" value="Unassembled WGS sequence"/>
</dbReference>
<reference evidence="1 2" key="1">
    <citation type="submission" date="2020-12" db="EMBL/GenBank/DDBJ databases">
        <title>Streptomyces typhae sp. nov., a novel endophytic actinomycete isolated from the root of cattail pollen (Typha angustifolia L.).</title>
        <authorList>
            <person name="Peng C."/>
            <person name="Liu C."/>
        </authorList>
    </citation>
    <scope>NUCLEOTIDE SEQUENCE [LARGE SCALE GENOMIC DNA]</scope>
    <source>
        <strain evidence="1 2">JCM 4753</strain>
    </source>
</reference>
<proteinExistence type="predicted"/>
<evidence type="ECO:0000313" key="1">
    <source>
        <dbReference type="EMBL" id="MBJ3812592.1"/>
    </source>
</evidence>